<keyword evidence="2" id="KW-0732">Signal</keyword>
<evidence type="ECO:0000256" key="1">
    <source>
        <dbReference type="ARBA" id="ARBA00022801"/>
    </source>
</evidence>
<dbReference type="GO" id="GO:0006508">
    <property type="term" value="P:proteolysis"/>
    <property type="evidence" value="ECO:0007669"/>
    <property type="project" value="InterPro"/>
</dbReference>
<keyword evidence="1" id="KW-0378">Hydrolase</keyword>
<dbReference type="PANTHER" id="PTHR42776">
    <property type="entry name" value="SERINE PEPTIDASE S9 FAMILY MEMBER"/>
    <property type="match status" value="1"/>
</dbReference>
<dbReference type="Pfam" id="PF00326">
    <property type="entry name" value="Peptidase_S9"/>
    <property type="match status" value="1"/>
</dbReference>
<evidence type="ECO:0000313" key="4">
    <source>
        <dbReference type="EMBL" id="MBV7259893.1"/>
    </source>
</evidence>
<dbReference type="InterPro" id="IPR001375">
    <property type="entry name" value="Peptidase_S9_cat"/>
</dbReference>
<organism evidence="4 5">
    <name type="scientific">Erythrobacter crassostreae</name>
    <dbReference type="NCBI Taxonomy" id="2828328"/>
    <lineage>
        <taxon>Bacteria</taxon>
        <taxon>Pseudomonadati</taxon>
        <taxon>Pseudomonadota</taxon>
        <taxon>Alphaproteobacteria</taxon>
        <taxon>Sphingomonadales</taxon>
        <taxon>Erythrobacteraceae</taxon>
        <taxon>Erythrobacter/Porphyrobacter group</taxon>
        <taxon>Erythrobacter</taxon>
    </lineage>
</organism>
<feature type="chain" id="PRO_5040921348" evidence="2">
    <location>
        <begin position="28"/>
        <end position="662"/>
    </location>
</feature>
<reference evidence="4" key="1">
    <citation type="submission" date="2021-04" db="EMBL/GenBank/DDBJ databases">
        <authorList>
            <person name="Pira H."/>
            <person name="Risdian C."/>
            <person name="Wink J."/>
        </authorList>
    </citation>
    <scope>NUCLEOTIDE SEQUENCE</scope>
    <source>
        <strain evidence="4">WH158</strain>
    </source>
</reference>
<feature type="signal peptide" evidence="2">
    <location>
        <begin position="1"/>
        <end position="27"/>
    </location>
</feature>
<evidence type="ECO:0000313" key="5">
    <source>
        <dbReference type="Proteomes" id="UP001138681"/>
    </source>
</evidence>
<evidence type="ECO:0000256" key="2">
    <source>
        <dbReference type="SAM" id="SignalP"/>
    </source>
</evidence>
<feature type="domain" description="Peptidase S9 prolyl oligopeptidase catalytic" evidence="3">
    <location>
        <begin position="455"/>
        <end position="661"/>
    </location>
</feature>
<name>A0A9X1F5X7_9SPHN</name>
<accession>A0A9X1F5X7</accession>
<dbReference type="AlphaFoldDB" id="A0A9X1F5X7"/>
<comment type="caution">
    <text evidence="4">The sequence shown here is derived from an EMBL/GenBank/DDBJ whole genome shotgun (WGS) entry which is preliminary data.</text>
</comment>
<dbReference type="Proteomes" id="UP001138681">
    <property type="component" value="Unassembled WGS sequence"/>
</dbReference>
<dbReference type="PANTHER" id="PTHR42776:SF27">
    <property type="entry name" value="DIPEPTIDYL PEPTIDASE FAMILY MEMBER 6"/>
    <property type="match status" value="1"/>
</dbReference>
<protein>
    <submittedName>
        <fullName evidence="4">S9 family peptidase</fullName>
    </submittedName>
</protein>
<sequence>MYFKAVSRAFGALSVLTLSAIAAPVFAQDSEAEELAARFGARPSVLDISLSPSGNKIAYISSDNATTELLYVVDLTSNPEPQLITSLDDANAELTSCNWANDVWLVCNVLGMSVVDGQTPIYISRLLSVATDGSKPNLLTSRDSTRARGIQQNGGRVLALDVEGEENRILVTRQFLEGTALGTRLGNADPGLGVEMIDVTKNRRRTVEKPDEEASRYVADENGEIRVKVRSLMDTRGQLAGEYRYFYRKPDSDKWEPFAEDLSSFRPVNVSAKDNIAYGYMRKDGVWALYGVPLDGTGEVKEVAARGDVDADGLLTIGRKQRAVGVSWATEKRQVEYFDSDLAKLARGLQNALPGKPLISIIDASADENTLLIVASSDVDPGMTYLLERDTKALSPLLPLRDPLVERQMAPMKPINFSAADGTEIPGYLTLPLGADGPVPAIVLPHGGPGSRDYWGFDWMVQFFAARGYAVLQPNFRGSAGYGEAWFGRNGFKAWDVAIGDVNDAGRWLVKEGIANPDRMGIVGWSYGGYAALQSQVVDPDLYKSVVAIAPVTDLRLTIEEARDYTNFQVTREFIGEGPHLKEGSPANFAERFKAPVLLFHGTLDMNVGYLQSRRMEDRLQDAGHPVKYVEYEGFDHFLDHGQVRGNMLLAIDNFLTEHLGE</sequence>
<keyword evidence="5" id="KW-1185">Reference proteome</keyword>
<evidence type="ECO:0000259" key="3">
    <source>
        <dbReference type="Pfam" id="PF00326"/>
    </source>
</evidence>
<dbReference type="EMBL" id="JAGSPC010000001">
    <property type="protein sequence ID" value="MBV7259893.1"/>
    <property type="molecule type" value="Genomic_DNA"/>
</dbReference>
<gene>
    <name evidence="4" type="ORF">KCG46_09975</name>
</gene>
<proteinExistence type="predicted"/>
<dbReference type="GO" id="GO:0004252">
    <property type="term" value="F:serine-type endopeptidase activity"/>
    <property type="evidence" value="ECO:0007669"/>
    <property type="project" value="TreeGrafter"/>
</dbReference>